<dbReference type="AlphaFoldDB" id="A0ABD1V5C1"/>
<evidence type="ECO:0000313" key="2">
    <source>
        <dbReference type="Proteomes" id="UP001604336"/>
    </source>
</evidence>
<name>A0ABD1V5C1_9LAMI</name>
<organism evidence="1 2">
    <name type="scientific">Abeliophyllum distichum</name>
    <dbReference type="NCBI Taxonomy" id="126358"/>
    <lineage>
        <taxon>Eukaryota</taxon>
        <taxon>Viridiplantae</taxon>
        <taxon>Streptophyta</taxon>
        <taxon>Embryophyta</taxon>
        <taxon>Tracheophyta</taxon>
        <taxon>Spermatophyta</taxon>
        <taxon>Magnoliopsida</taxon>
        <taxon>eudicotyledons</taxon>
        <taxon>Gunneridae</taxon>
        <taxon>Pentapetalae</taxon>
        <taxon>asterids</taxon>
        <taxon>lamiids</taxon>
        <taxon>Lamiales</taxon>
        <taxon>Oleaceae</taxon>
        <taxon>Forsythieae</taxon>
        <taxon>Abeliophyllum</taxon>
    </lineage>
</organism>
<evidence type="ECO:0000313" key="1">
    <source>
        <dbReference type="EMBL" id="KAL2532530.1"/>
    </source>
</evidence>
<comment type="caution">
    <text evidence="1">The sequence shown here is derived from an EMBL/GenBank/DDBJ whole genome shotgun (WGS) entry which is preliminary data.</text>
</comment>
<sequence length="104" mass="11542">MKVHSFQGRNDPKVYFKWDNNNVSDRTVSKETTEPPKGRDEVTSNNIVGMLRDNGVVGSKDECDSDVVGSKVECDNDVLPELKDDGVEYPIDGEALFVEHALQA</sequence>
<reference evidence="2" key="1">
    <citation type="submission" date="2024-07" db="EMBL/GenBank/DDBJ databases">
        <title>Two chromosome-level genome assemblies of Korean endemic species Abeliophyllum distichum and Forsythia ovata (Oleaceae).</title>
        <authorList>
            <person name="Jang H."/>
        </authorList>
    </citation>
    <scope>NUCLEOTIDE SEQUENCE [LARGE SCALE GENOMIC DNA]</scope>
</reference>
<dbReference type="Proteomes" id="UP001604336">
    <property type="component" value="Unassembled WGS sequence"/>
</dbReference>
<protein>
    <submittedName>
        <fullName evidence="1">Uncharacterized protein</fullName>
    </submittedName>
</protein>
<proteinExistence type="predicted"/>
<keyword evidence="2" id="KW-1185">Reference proteome</keyword>
<accession>A0ABD1V5C1</accession>
<gene>
    <name evidence="1" type="ORF">Adt_05881</name>
</gene>
<dbReference type="EMBL" id="JBFOLK010000002">
    <property type="protein sequence ID" value="KAL2532530.1"/>
    <property type="molecule type" value="Genomic_DNA"/>
</dbReference>